<dbReference type="GO" id="GO:0010181">
    <property type="term" value="F:FMN binding"/>
    <property type="evidence" value="ECO:0007669"/>
    <property type="project" value="UniProtKB-UniRule"/>
</dbReference>
<evidence type="ECO:0000256" key="4">
    <source>
        <dbReference type="ARBA" id="ARBA00023027"/>
    </source>
</evidence>
<comment type="similarity">
    <text evidence="6">Belongs to the azoreductase type 1 family.</text>
</comment>
<dbReference type="EC" id="1.7.1.17" evidence="6"/>
<comment type="function">
    <text evidence="6">Quinone reductase that provides resistance to thiol-specific stress caused by electrophilic quinones.</text>
</comment>
<dbReference type="AlphaFoldDB" id="A0A5B2VMW1"/>
<keyword evidence="4 6" id="KW-0520">NAD</keyword>
<dbReference type="EC" id="1.6.5.-" evidence="6"/>
<evidence type="ECO:0000256" key="2">
    <source>
        <dbReference type="ARBA" id="ARBA00022643"/>
    </source>
</evidence>
<comment type="catalytic activity">
    <reaction evidence="6">
        <text>2 a quinone + NADH + H(+) = 2 a 1,4-benzosemiquinone + NAD(+)</text>
        <dbReference type="Rhea" id="RHEA:65952"/>
        <dbReference type="ChEBI" id="CHEBI:15378"/>
        <dbReference type="ChEBI" id="CHEBI:57540"/>
        <dbReference type="ChEBI" id="CHEBI:57945"/>
        <dbReference type="ChEBI" id="CHEBI:132124"/>
        <dbReference type="ChEBI" id="CHEBI:134225"/>
    </reaction>
</comment>
<feature type="binding site" evidence="6">
    <location>
        <begin position="16"/>
        <end position="18"/>
    </location>
    <ligand>
        <name>FMN</name>
        <dbReference type="ChEBI" id="CHEBI:58210"/>
    </ligand>
</feature>
<dbReference type="InterPro" id="IPR050104">
    <property type="entry name" value="FMN-dep_NADH:Q_OxRdtase_AzoR1"/>
</dbReference>
<dbReference type="PANTHER" id="PTHR43741">
    <property type="entry name" value="FMN-DEPENDENT NADH-AZOREDUCTASE 1"/>
    <property type="match status" value="1"/>
</dbReference>
<reference evidence="8 9" key="1">
    <citation type="submission" date="2019-09" db="EMBL/GenBank/DDBJ databases">
        <title>Chitinophaga ginsengihumi sp. nov., isolated from soil of ginseng rhizosphere.</title>
        <authorList>
            <person name="Lee J."/>
        </authorList>
    </citation>
    <scope>NUCLEOTIDE SEQUENCE [LARGE SCALE GENOMIC DNA]</scope>
    <source>
        <strain evidence="8 9">BN140078</strain>
    </source>
</reference>
<name>A0A5B2VMW1_9BACT</name>
<dbReference type="GO" id="GO:0016652">
    <property type="term" value="F:oxidoreductase activity, acting on NAD(P)H as acceptor"/>
    <property type="evidence" value="ECO:0007669"/>
    <property type="project" value="UniProtKB-UniRule"/>
</dbReference>
<keyword evidence="2 6" id="KW-0288">FMN</keyword>
<evidence type="ECO:0000313" key="9">
    <source>
        <dbReference type="Proteomes" id="UP000324611"/>
    </source>
</evidence>
<dbReference type="Gene3D" id="3.40.50.360">
    <property type="match status" value="1"/>
</dbReference>
<comment type="caution">
    <text evidence="6">Lacks conserved residue(s) required for the propagation of feature annotation.</text>
</comment>
<comment type="subunit">
    <text evidence="6">Homodimer.</text>
</comment>
<accession>A0A5B2VMW1</accession>
<comment type="catalytic activity">
    <reaction evidence="5">
        <text>N,N-dimethyl-1,4-phenylenediamine + anthranilate + 2 NAD(+) = 2-(4-dimethylaminophenyl)diazenylbenzoate + 2 NADH + 2 H(+)</text>
        <dbReference type="Rhea" id="RHEA:55872"/>
        <dbReference type="ChEBI" id="CHEBI:15378"/>
        <dbReference type="ChEBI" id="CHEBI:15783"/>
        <dbReference type="ChEBI" id="CHEBI:16567"/>
        <dbReference type="ChEBI" id="CHEBI:57540"/>
        <dbReference type="ChEBI" id="CHEBI:57945"/>
        <dbReference type="ChEBI" id="CHEBI:71579"/>
        <dbReference type="EC" id="1.7.1.17"/>
    </reaction>
    <physiologicalReaction direction="right-to-left" evidence="5">
        <dbReference type="Rhea" id="RHEA:55874"/>
    </physiologicalReaction>
</comment>
<feature type="domain" description="Flavodoxin-like fold" evidence="7">
    <location>
        <begin position="2"/>
        <end position="184"/>
    </location>
</feature>
<keyword evidence="9" id="KW-1185">Reference proteome</keyword>
<dbReference type="InterPro" id="IPR003680">
    <property type="entry name" value="Flavodoxin_fold"/>
</dbReference>
<organism evidence="8 9">
    <name type="scientific">Chitinophaga agrisoli</name>
    <dbReference type="NCBI Taxonomy" id="2607653"/>
    <lineage>
        <taxon>Bacteria</taxon>
        <taxon>Pseudomonadati</taxon>
        <taxon>Bacteroidota</taxon>
        <taxon>Chitinophagia</taxon>
        <taxon>Chitinophagales</taxon>
        <taxon>Chitinophagaceae</taxon>
        <taxon>Chitinophaga</taxon>
    </lineage>
</organism>
<dbReference type="Pfam" id="PF02525">
    <property type="entry name" value="Flavodoxin_2"/>
    <property type="match status" value="1"/>
</dbReference>
<feature type="binding site" evidence="6">
    <location>
        <position position="10"/>
    </location>
    <ligand>
        <name>FMN</name>
        <dbReference type="ChEBI" id="CHEBI:58210"/>
    </ligand>
</feature>
<evidence type="ECO:0000256" key="6">
    <source>
        <dbReference type="HAMAP-Rule" id="MF_01216"/>
    </source>
</evidence>
<sequence length="197" mass="22044">MKNALHITSSARGDQSHSTRLSAAVVRKLIGKNEISTLVERDLTKNPPPFFDQAMIGVFYKHPATIDEEERQLLAYADTIFQEVSNADIIVIATPIHNFGISAPLKAWIDQLIRFGVTYDYNSEGVRTGRLNHKKIYLAIASGGSLTEWPNSYEFIESYTKAVFNSYVGMTDICTFRVEGTAANNFTVDYEQIIQGL</sequence>
<dbReference type="PANTHER" id="PTHR43741:SF4">
    <property type="entry name" value="FMN-DEPENDENT NADH:QUINONE OXIDOREDUCTASE"/>
    <property type="match status" value="1"/>
</dbReference>
<evidence type="ECO:0000313" key="8">
    <source>
        <dbReference type="EMBL" id="KAA2240345.1"/>
    </source>
</evidence>
<keyword evidence="3 6" id="KW-0560">Oxidoreductase</keyword>
<proteinExistence type="inferred from homology"/>
<dbReference type="Proteomes" id="UP000324611">
    <property type="component" value="Unassembled WGS sequence"/>
</dbReference>
<protein>
    <recommendedName>
        <fullName evidence="6">FMN dependent NADH:quinone oxidoreductase</fullName>
        <ecNumber evidence="6">1.6.5.-</ecNumber>
    </recommendedName>
    <alternativeName>
        <fullName evidence="6">Azo-dye reductase</fullName>
    </alternativeName>
    <alternativeName>
        <fullName evidence="6">FMN-dependent NADH-azo compound oxidoreductase</fullName>
    </alternativeName>
    <alternativeName>
        <fullName evidence="6">FMN-dependent NADH-azoreductase</fullName>
        <ecNumber evidence="6">1.7.1.17</ecNumber>
    </alternativeName>
</protein>
<comment type="caution">
    <text evidence="8">The sequence shown here is derived from an EMBL/GenBank/DDBJ whole genome shotgun (WGS) entry which is preliminary data.</text>
</comment>
<evidence type="ECO:0000256" key="3">
    <source>
        <dbReference type="ARBA" id="ARBA00023002"/>
    </source>
</evidence>
<gene>
    <name evidence="6" type="primary">azoR</name>
    <name evidence="8" type="ORF">F0L74_29755</name>
</gene>
<evidence type="ECO:0000256" key="5">
    <source>
        <dbReference type="ARBA" id="ARBA00048542"/>
    </source>
</evidence>
<keyword evidence="1 6" id="KW-0285">Flavoprotein</keyword>
<dbReference type="EMBL" id="VUOC01000004">
    <property type="protein sequence ID" value="KAA2240345.1"/>
    <property type="molecule type" value="Genomic_DNA"/>
</dbReference>
<comment type="cofactor">
    <cofactor evidence="6">
        <name>FMN</name>
        <dbReference type="ChEBI" id="CHEBI:58210"/>
    </cofactor>
    <text evidence="6">Binds 1 FMN per subunit.</text>
</comment>
<evidence type="ECO:0000259" key="7">
    <source>
        <dbReference type="Pfam" id="PF02525"/>
    </source>
</evidence>
<dbReference type="InterPro" id="IPR023048">
    <property type="entry name" value="NADH:quinone_OxRdtase_FMN_depd"/>
</dbReference>
<dbReference type="GO" id="GO:0016655">
    <property type="term" value="F:oxidoreductase activity, acting on NAD(P)H, quinone or similar compound as acceptor"/>
    <property type="evidence" value="ECO:0007669"/>
    <property type="project" value="InterPro"/>
</dbReference>
<dbReference type="InterPro" id="IPR029039">
    <property type="entry name" value="Flavoprotein-like_sf"/>
</dbReference>
<dbReference type="SUPFAM" id="SSF52218">
    <property type="entry name" value="Flavoproteins"/>
    <property type="match status" value="1"/>
</dbReference>
<reference evidence="8 9" key="2">
    <citation type="submission" date="2019-09" db="EMBL/GenBank/DDBJ databases">
        <authorList>
            <person name="Jin C."/>
        </authorList>
    </citation>
    <scope>NUCLEOTIDE SEQUENCE [LARGE SCALE GENOMIC DNA]</scope>
    <source>
        <strain evidence="8 9">BN140078</strain>
    </source>
</reference>
<evidence type="ECO:0000256" key="1">
    <source>
        <dbReference type="ARBA" id="ARBA00022630"/>
    </source>
</evidence>
<comment type="function">
    <text evidence="6">Also exhibits azoreductase activity. Catalyzes the reductive cleavage of the azo bond in aromatic azo compounds to the corresponding amines.</text>
</comment>
<dbReference type="RefSeq" id="WP_149841523.1">
    <property type="nucleotide sequence ID" value="NZ_VUOC01000004.1"/>
</dbReference>
<dbReference type="GO" id="GO:0009055">
    <property type="term" value="F:electron transfer activity"/>
    <property type="evidence" value="ECO:0007669"/>
    <property type="project" value="UniProtKB-UniRule"/>
</dbReference>
<dbReference type="HAMAP" id="MF_01216">
    <property type="entry name" value="Azoreductase_type1"/>
    <property type="match status" value="1"/>
</dbReference>